<feature type="domain" description="HMG" evidence="1">
    <location>
        <begin position="783"/>
        <end position="906"/>
    </location>
</feature>
<evidence type="ECO:0000313" key="3">
    <source>
        <dbReference type="Proteomes" id="UP000594262"/>
    </source>
</evidence>
<sequence length="1344" mass="154116">MGSSCGSMVTSLVTSFSVMAKVSLISLWRWYMKPPLGQDKACSTENFVPHAQMLEPSTSVVAGVSDVSQQENVPDPGTQATQALLAHTALIISKCSEAATIETTIQAILKKSMETKERKDELHLMAAEKVLLSLSSYSRCTECILYAMPFVLDVNGENNLYLRCFETGTLKGFFAKHCKDLFSEIISTHNITKVHIMRIYNDWDVLAFNHHRSESSKGHGPDKNAKMFEKLVNSNKGSIRHSFDRAYQSLKNTFQGFSPGYVVFCERMARHTKKRKRKIDESGELDNINENHQYFKLDGLGNINQWSAAITDYRLNRPFKPYCELQDLVQKFGDLDELSLKDQFEILSSCPNLHKWVVRPDSGGVKLYQYFVPNGRSPRNLILGEMENENVEDGLINIKSIVTMVLAEKYKLLQPLSFKKTNKKASYQRKRVNRETILDQLGATEESFELPMTIKCSLYQEFKRNLYNDGIILWREHNAKCQVVVMNNYDSDTGSFEFNDFVAVTRTVRPGGIINFECTCGTHAALASAVNFSDWDGIKCCHARVFADIIEEFSIDYVQQNEHGYGAPQLMPNSNTESVASVKISNGLKSVIQDVIPLHSVMDIEKFSVRSPVGHQFIHVYTDNRSKRVYVKCMSGLCSLANSKKIKLRTMEEVDKLCPHLLVFKSYIDENWDKHRLLRLLRTQLDTDTDTDDEQQLDDVTDPDFDAALAVLHLDDTPGDVTDNSENKVIDGFDPETLTWKFHSKFGRIVNADPFDENLITSTIKRTEFFLMALNNQPVEFHPRCDSDQCACEVPWMRNSEGQLVYVPDGKTTLYTRDRTIDCDLFKLVCSTGKCCLRWDGLFENIFRISQQICIVEELCWEYIDMVCTSKTTFASFRQCIDNNYKRHRSPKYFMSAKTFLKLFFSWSSHQPRDLNRQCNWCGESPQVLACDATKIGILSQNIDINPIEACESRQVLPTETRRNNRCFLAFSPKSKDESDEQYKNRLRTIRDSRNYLKTWTSNSTEDKLTPLEHLDCRKQLLSVLPQKVKPFFSRYINQQMSIVQLKAAKRVMHLLSFDAPVRAFLPKQLVPIMETMVMEKHARTGLLRECQKFNIALSNLLAAFNDRFLDSDVLSLIEYLLERVRSVPEPDIPPCEVIPNDPSKSGRFYYFRKDGAQIRKNRNFEIGKGDDEPTTSSCSKRYPIVAPRGTSFLFLWFCPAHGFCYGGHIVNGSEGRKDAACSLFQFLETAPEGLFYDFACGFEEYSLNRESGYFSNTRFFHDLFHRYGHNCSPMYSTKSLIGMTYNTSICEQFNSFLQCVKASCKHMSQEHFVFYVKFFIDIWNTKKETSFKNKLRVALAGSK</sequence>
<reference evidence="2" key="1">
    <citation type="submission" date="2021-01" db="UniProtKB">
        <authorList>
            <consortium name="EnsemblMetazoa"/>
        </authorList>
    </citation>
    <scope>IDENTIFICATION</scope>
</reference>
<organism evidence="2 3">
    <name type="scientific">Clytia hemisphaerica</name>
    <dbReference type="NCBI Taxonomy" id="252671"/>
    <lineage>
        <taxon>Eukaryota</taxon>
        <taxon>Metazoa</taxon>
        <taxon>Cnidaria</taxon>
        <taxon>Hydrozoa</taxon>
        <taxon>Hydroidolina</taxon>
        <taxon>Leptothecata</taxon>
        <taxon>Obeliida</taxon>
        <taxon>Clytiidae</taxon>
        <taxon>Clytia</taxon>
    </lineage>
</organism>
<dbReference type="OrthoDB" id="6037405at2759"/>
<accession>A0A7M5WQF8</accession>
<dbReference type="PANTHER" id="PTHR34305:SF1">
    <property type="entry name" value="SWIM-TYPE DOMAIN-CONTAINING PROTEIN"/>
    <property type="match status" value="1"/>
</dbReference>
<dbReference type="EnsemblMetazoa" id="CLYHEMT001768.3">
    <property type="protein sequence ID" value="CLYHEMP001768.3"/>
    <property type="gene ID" value="CLYHEMG001768"/>
</dbReference>
<name>A0A7M5WQF8_9CNID</name>
<keyword evidence="3" id="KW-1185">Reference proteome</keyword>
<dbReference type="Proteomes" id="UP000594262">
    <property type="component" value="Unplaced"/>
</dbReference>
<evidence type="ECO:0000259" key="1">
    <source>
        <dbReference type="Pfam" id="PF18717"/>
    </source>
</evidence>
<dbReference type="PANTHER" id="PTHR34305">
    <property type="entry name" value="EXPRESSED PROTEIN"/>
    <property type="match status" value="1"/>
</dbReference>
<dbReference type="InterPro" id="IPR040648">
    <property type="entry name" value="HMGXB3_CxC4"/>
</dbReference>
<evidence type="ECO:0000313" key="2">
    <source>
        <dbReference type="EnsemblMetazoa" id="CLYHEMP001768.3"/>
    </source>
</evidence>
<proteinExistence type="predicted"/>
<protein>
    <recommendedName>
        <fullName evidence="1">HMG domain-containing protein</fullName>
    </recommendedName>
</protein>
<dbReference type="Pfam" id="PF18717">
    <property type="entry name" value="CxC4"/>
    <property type="match status" value="1"/>
</dbReference>